<dbReference type="InterPro" id="IPR001810">
    <property type="entry name" value="F-box_dom"/>
</dbReference>
<feature type="region of interest" description="Disordered" evidence="1">
    <location>
        <begin position="382"/>
        <end position="412"/>
    </location>
</feature>
<dbReference type="InterPro" id="IPR053772">
    <property type="entry name" value="At1g61320/At1g61330-like"/>
</dbReference>
<keyword evidence="3" id="KW-1185">Reference proteome</keyword>
<organism evidence="3 4">
    <name type="scientific">Cucurbita moschata</name>
    <name type="common">Winter crookneck squash</name>
    <name type="synonym">Cucurbita pepo var. moschata</name>
    <dbReference type="NCBI Taxonomy" id="3662"/>
    <lineage>
        <taxon>Eukaryota</taxon>
        <taxon>Viridiplantae</taxon>
        <taxon>Streptophyta</taxon>
        <taxon>Embryophyta</taxon>
        <taxon>Tracheophyta</taxon>
        <taxon>Spermatophyta</taxon>
        <taxon>Magnoliopsida</taxon>
        <taxon>eudicotyledons</taxon>
        <taxon>Gunneridae</taxon>
        <taxon>Pentapetalae</taxon>
        <taxon>rosids</taxon>
        <taxon>fabids</taxon>
        <taxon>Cucurbitales</taxon>
        <taxon>Cucurbitaceae</taxon>
        <taxon>Cucurbiteae</taxon>
        <taxon>Cucurbita</taxon>
    </lineage>
</organism>
<dbReference type="InterPro" id="IPR032675">
    <property type="entry name" value="LRR_dom_sf"/>
</dbReference>
<feature type="domain" description="F-box" evidence="2">
    <location>
        <begin position="6"/>
        <end position="60"/>
    </location>
</feature>
<dbReference type="SMART" id="SM00256">
    <property type="entry name" value="FBOX"/>
    <property type="match status" value="1"/>
</dbReference>
<dbReference type="PROSITE" id="PS50181">
    <property type="entry name" value="FBOX"/>
    <property type="match status" value="1"/>
</dbReference>
<dbReference type="InterPro" id="IPR036047">
    <property type="entry name" value="F-box-like_dom_sf"/>
</dbReference>
<reference evidence="4" key="1">
    <citation type="submission" date="2025-08" db="UniProtKB">
        <authorList>
            <consortium name="RefSeq"/>
        </authorList>
    </citation>
    <scope>IDENTIFICATION</scope>
    <source>
        <tissue evidence="4">Young leaves</tissue>
    </source>
</reference>
<proteinExistence type="predicted"/>
<dbReference type="Pfam" id="PF00646">
    <property type="entry name" value="F-box"/>
    <property type="match status" value="1"/>
</dbReference>
<dbReference type="Pfam" id="PF23622">
    <property type="entry name" value="LRR_At1g61320_AtMIF1"/>
    <property type="match status" value="1"/>
</dbReference>
<evidence type="ECO:0000259" key="2">
    <source>
        <dbReference type="PROSITE" id="PS50181"/>
    </source>
</evidence>
<sequence>MARNGDDLISFLPDEMLRLILSLLPFESAVETSLLSSRWRRLWNSALVRFGAIDDVAQEVASFFNHFNQLPIKHPRRLQYHFGKDGLLLASIAADDKLHLDFSAGSSVFPWQFDWELKFDTHNPSPFAFNIKSLCLKSVSCLTNQAVSSLVSSIRVLESLRIDRCCGFRSLCVGSSPKLSRLTVLDCLDLRFLHIRCSNLRSFRFRGRLPRIRLESHFNLQDAMLDFRQGLGCNNLKISEFDPCLLTIKNAATLTLCGWNYEALIWPSIASLQGNFIFYHLKELWWIGYSNEEHNSNALLSFLQMCPALERLFVTIDPKSYSTPSKPMYSKNVWRRAKSEHLKLVSLKGFTDENEEMSLIKVIKEVVCVSPVFISAIDHSTKAEKHGSNGGNSSSKLDDEQQIWPKHPHMNL</sequence>
<dbReference type="CDD" id="cd22160">
    <property type="entry name" value="F-box_AtFBL13-like"/>
    <property type="match status" value="1"/>
</dbReference>
<dbReference type="Gene3D" id="3.80.10.10">
    <property type="entry name" value="Ribonuclease Inhibitor"/>
    <property type="match status" value="1"/>
</dbReference>
<evidence type="ECO:0000256" key="1">
    <source>
        <dbReference type="SAM" id="MobiDB-lite"/>
    </source>
</evidence>
<accession>A0A6J1FHP3</accession>
<evidence type="ECO:0000313" key="4">
    <source>
        <dbReference type="RefSeq" id="XP_022939599.1"/>
    </source>
</evidence>
<evidence type="ECO:0000313" key="3">
    <source>
        <dbReference type="Proteomes" id="UP000504609"/>
    </source>
</evidence>
<dbReference type="Gene3D" id="1.20.1280.50">
    <property type="match status" value="1"/>
</dbReference>
<dbReference type="AlphaFoldDB" id="A0A6J1FHP3"/>
<dbReference type="SUPFAM" id="SSF52047">
    <property type="entry name" value="RNI-like"/>
    <property type="match status" value="1"/>
</dbReference>
<protein>
    <submittedName>
        <fullName evidence="4">F-box protein At2g39490</fullName>
    </submittedName>
</protein>
<gene>
    <name evidence="4" type="primary">LOC111445442</name>
</gene>
<dbReference type="InterPro" id="IPR053781">
    <property type="entry name" value="F-box_AtFBL13-like"/>
</dbReference>
<dbReference type="GeneID" id="111445442"/>
<dbReference type="RefSeq" id="XP_022939599.1">
    <property type="nucleotide sequence ID" value="XM_023083831.1"/>
</dbReference>
<dbReference type="PANTHER" id="PTHR34145">
    <property type="entry name" value="OS02G0105600 PROTEIN"/>
    <property type="match status" value="1"/>
</dbReference>
<dbReference type="PANTHER" id="PTHR34145:SF53">
    <property type="entry name" value="LEUCINE-RICH REPEAT DOMAIN SUPERFAMILY"/>
    <property type="match status" value="1"/>
</dbReference>
<dbReference type="InterPro" id="IPR055357">
    <property type="entry name" value="LRR_At1g61320_AtMIF1"/>
</dbReference>
<dbReference type="SUPFAM" id="SSF81383">
    <property type="entry name" value="F-box domain"/>
    <property type="match status" value="1"/>
</dbReference>
<name>A0A6J1FHP3_CUCMO</name>
<dbReference type="Proteomes" id="UP000504609">
    <property type="component" value="Unplaced"/>
</dbReference>
<dbReference type="KEGG" id="cmos:111445442"/>